<reference evidence="9" key="3">
    <citation type="submission" date="2020-12" db="UniProtKB">
        <authorList>
            <consortium name="EnsemblPlants"/>
        </authorList>
    </citation>
    <scope>IDENTIFICATION</scope>
</reference>
<protein>
    <recommendedName>
        <fullName evidence="11">Apple domain-containing protein</fullName>
    </recommendedName>
</protein>
<keyword evidence="10" id="KW-1185">Reference proteome</keyword>
<dbReference type="EMBL" id="ABEU02000008">
    <property type="status" value="NOT_ANNOTATED_CDS"/>
    <property type="molecule type" value="Genomic_DNA"/>
</dbReference>
<feature type="chain" id="PRO_5029912389" description="Apple domain-containing protein" evidence="6">
    <location>
        <begin position="28"/>
        <end position="440"/>
    </location>
</feature>
<evidence type="ECO:0000313" key="9">
    <source>
        <dbReference type="EnsemblPlants" id="Pp3c8_4920V3.4"/>
    </source>
</evidence>
<evidence type="ECO:0000256" key="6">
    <source>
        <dbReference type="SAM" id="SignalP"/>
    </source>
</evidence>
<dbReference type="InterPro" id="IPR003609">
    <property type="entry name" value="Pan_app"/>
</dbReference>
<dbReference type="PANTHER" id="PTHR47974:SF9">
    <property type="entry name" value="RECEPTOR-LIKE SERINE_THREONINE-PROTEIN KINASE"/>
    <property type="match status" value="1"/>
</dbReference>
<dbReference type="InterPro" id="IPR036426">
    <property type="entry name" value="Bulb-type_lectin_dom_sf"/>
</dbReference>
<dbReference type="Gene3D" id="2.90.10.10">
    <property type="entry name" value="Bulb-type lectin domain"/>
    <property type="match status" value="1"/>
</dbReference>
<dbReference type="PROSITE" id="PS50948">
    <property type="entry name" value="PAN"/>
    <property type="match status" value="1"/>
</dbReference>
<dbReference type="SUPFAM" id="SSF51110">
    <property type="entry name" value="alpha-D-mannose-specific plant lectins"/>
    <property type="match status" value="1"/>
</dbReference>
<proteinExistence type="predicted"/>
<dbReference type="Gramene" id="Pp3c8_4920V3.4">
    <property type="protein sequence ID" value="Pp3c8_4920V3.4"/>
    <property type="gene ID" value="Pp3c8_4920"/>
</dbReference>
<evidence type="ECO:0000256" key="2">
    <source>
        <dbReference type="ARBA" id="ARBA00022692"/>
    </source>
</evidence>
<name>A0A7I4EFH8_PHYPA</name>
<evidence type="ECO:0008006" key="11">
    <source>
        <dbReference type="Google" id="ProtNLM"/>
    </source>
</evidence>
<feature type="domain" description="Apple" evidence="8">
    <location>
        <begin position="365"/>
        <end position="440"/>
    </location>
</feature>
<evidence type="ECO:0000256" key="3">
    <source>
        <dbReference type="ARBA" id="ARBA00022729"/>
    </source>
</evidence>
<feature type="signal peptide" evidence="6">
    <location>
        <begin position="1"/>
        <end position="27"/>
    </location>
</feature>
<keyword evidence="4" id="KW-1133">Transmembrane helix</keyword>
<evidence type="ECO:0000256" key="1">
    <source>
        <dbReference type="ARBA" id="ARBA00004167"/>
    </source>
</evidence>
<dbReference type="GO" id="GO:0016020">
    <property type="term" value="C:membrane"/>
    <property type="evidence" value="ECO:0007669"/>
    <property type="project" value="UniProtKB-SubCell"/>
</dbReference>
<dbReference type="AlphaFoldDB" id="A0A7I4EFH8"/>
<dbReference type="InterPro" id="IPR001480">
    <property type="entry name" value="Bulb-type_lectin_dom"/>
</dbReference>
<comment type="subcellular location">
    <subcellularLocation>
        <location evidence="1">Membrane</location>
        <topology evidence="1">Single-pass membrane protein</topology>
    </subcellularLocation>
</comment>
<feature type="domain" description="Bulb-type lectin" evidence="7">
    <location>
        <begin position="43"/>
        <end position="179"/>
    </location>
</feature>
<gene>
    <name evidence="9" type="primary">LOC112285595</name>
</gene>
<keyword evidence="5" id="KW-0472">Membrane</keyword>
<dbReference type="PROSITE" id="PS50927">
    <property type="entry name" value="BULB_LECTIN"/>
    <property type="match status" value="1"/>
</dbReference>
<dbReference type="Proteomes" id="UP000006727">
    <property type="component" value="Chromosome 8"/>
</dbReference>
<keyword evidence="2" id="KW-0812">Transmembrane</keyword>
<organism evidence="9 10">
    <name type="scientific">Physcomitrium patens</name>
    <name type="common">Spreading-leaved earth moss</name>
    <name type="synonym">Physcomitrella patens</name>
    <dbReference type="NCBI Taxonomy" id="3218"/>
    <lineage>
        <taxon>Eukaryota</taxon>
        <taxon>Viridiplantae</taxon>
        <taxon>Streptophyta</taxon>
        <taxon>Embryophyta</taxon>
        <taxon>Bryophyta</taxon>
        <taxon>Bryophytina</taxon>
        <taxon>Bryopsida</taxon>
        <taxon>Funariidae</taxon>
        <taxon>Funariales</taxon>
        <taxon>Funariaceae</taxon>
        <taxon>Physcomitrium</taxon>
    </lineage>
</organism>
<dbReference type="EnsemblPlants" id="Pp3c8_4920V3.4">
    <property type="protein sequence ID" value="Pp3c8_4920V3.4"/>
    <property type="gene ID" value="Pp3c8_4920"/>
</dbReference>
<dbReference type="PANTHER" id="PTHR47974">
    <property type="entry name" value="OS07G0415500 PROTEIN"/>
    <property type="match status" value="1"/>
</dbReference>
<reference evidence="9 10" key="1">
    <citation type="journal article" date="2008" name="Science">
        <title>The Physcomitrella genome reveals evolutionary insights into the conquest of land by plants.</title>
        <authorList>
            <person name="Rensing S."/>
            <person name="Lang D."/>
            <person name="Zimmer A."/>
            <person name="Terry A."/>
            <person name="Salamov A."/>
            <person name="Shapiro H."/>
            <person name="Nishiyama T."/>
            <person name="Perroud P.-F."/>
            <person name="Lindquist E."/>
            <person name="Kamisugi Y."/>
            <person name="Tanahashi T."/>
            <person name="Sakakibara K."/>
            <person name="Fujita T."/>
            <person name="Oishi K."/>
            <person name="Shin-I T."/>
            <person name="Kuroki Y."/>
            <person name="Toyoda A."/>
            <person name="Suzuki Y."/>
            <person name="Hashimoto A."/>
            <person name="Yamaguchi K."/>
            <person name="Sugano A."/>
            <person name="Kohara Y."/>
            <person name="Fujiyama A."/>
            <person name="Anterola A."/>
            <person name="Aoki S."/>
            <person name="Ashton N."/>
            <person name="Barbazuk W.B."/>
            <person name="Barker E."/>
            <person name="Bennetzen J."/>
            <person name="Bezanilla M."/>
            <person name="Blankenship R."/>
            <person name="Cho S.H."/>
            <person name="Dutcher S."/>
            <person name="Estelle M."/>
            <person name="Fawcett J.A."/>
            <person name="Gundlach H."/>
            <person name="Hanada K."/>
            <person name="Heyl A."/>
            <person name="Hicks K.A."/>
            <person name="Hugh J."/>
            <person name="Lohr M."/>
            <person name="Mayer K."/>
            <person name="Melkozernov A."/>
            <person name="Murata T."/>
            <person name="Nelson D."/>
            <person name="Pils B."/>
            <person name="Prigge M."/>
            <person name="Reiss B."/>
            <person name="Renner T."/>
            <person name="Rombauts S."/>
            <person name="Rushton P."/>
            <person name="Sanderfoot A."/>
            <person name="Schween G."/>
            <person name="Shiu S.-H."/>
            <person name="Stueber K."/>
            <person name="Theodoulou F.L."/>
            <person name="Tu H."/>
            <person name="Van de Peer Y."/>
            <person name="Verrier P.J."/>
            <person name="Waters E."/>
            <person name="Wood A."/>
            <person name="Yang L."/>
            <person name="Cove D."/>
            <person name="Cuming A."/>
            <person name="Hasebe M."/>
            <person name="Lucas S."/>
            <person name="Mishler D.B."/>
            <person name="Reski R."/>
            <person name="Grigoriev I."/>
            <person name="Quatrano R.S."/>
            <person name="Boore J.L."/>
        </authorList>
    </citation>
    <scope>NUCLEOTIDE SEQUENCE [LARGE SCALE GENOMIC DNA]</scope>
    <source>
        <strain evidence="9 10">cv. Gransden 2004</strain>
    </source>
</reference>
<sequence>MQTPRDFRLSDKLILVTICILVRGCLAQRTPPASRAKGYSASVDLTLPVDSPARGKAVLETGRFQFWLEGDMKGVCSLSVREKYTGRGDPSNRPGDRGYLLWSANYYAGTPVGADKCTVKFTNNGDLQLWILYKGKTSLTWSSETGGKGVTKMALETNPDNGNFKLVTGYNKAIFNSFDVKEWLVLKGQKFWMGAELSSPDANSDSDTRVLSNDGTYIMILKGGDLQLLLNGPNPEVYWSLKKSVPVSQDVSKVAYAAAGSLVYKTAVPPWVPNYGADYHFGLDFQGNLKYYLMYKGASWTYGWQALFECDLPNFCGNYGICSTTTDQTWTTTAGCTGCPTGFSLNSPDHNSPPVCQRNKKVKKCNNKNYVELAGYESAMLFYATPLRISLGACKASCSADCNCDGFFYNVKARNCFKRTQILTLKKVTVNTGTSVFIKV</sequence>
<evidence type="ECO:0000313" key="10">
    <source>
        <dbReference type="Proteomes" id="UP000006727"/>
    </source>
</evidence>
<evidence type="ECO:0000256" key="5">
    <source>
        <dbReference type="ARBA" id="ARBA00023136"/>
    </source>
</evidence>
<accession>A0A7I4EFH8</accession>
<reference evidence="9 10" key="2">
    <citation type="journal article" date="2018" name="Plant J.">
        <title>The Physcomitrella patens chromosome-scale assembly reveals moss genome structure and evolution.</title>
        <authorList>
            <person name="Lang D."/>
            <person name="Ullrich K.K."/>
            <person name="Murat F."/>
            <person name="Fuchs J."/>
            <person name="Jenkins J."/>
            <person name="Haas F.B."/>
            <person name="Piednoel M."/>
            <person name="Gundlach H."/>
            <person name="Van Bel M."/>
            <person name="Meyberg R."/>
            <person name="Vives C."/>
            <person name="Morata J."/>
            <person name="Symeonidi A."/>
            <person name="Hiss M."/>
            <person name="Muchero W."/>
            <person name="Kamisugi Y."/>
            <person name="Saleh O."/>
            <person name="Blanc G."/>
            <person name="Decker E.L."/>
            <person name="van Gessel N."/>
            <person name="Grimwood J."/>
            <person name="Hayes R.D."/>
            <person name="Graham S.W."/>
            <person name="Gunter L.E."/>
            <person name="McDaniel S.F."/>
            <person name="Hoernstein S.N.W."/>
            <person name="Larsson A."/>
            <person name="Li F.W."/>
            <person name="Perroud P.F."/>
            <person name="Phillips J."/>
            <person name="Ranjan P."/>
            <person name="Rokshar D.S."/>
            <person name="Rothfels C.J."/>
            <person name="Schneider L."/>
            <person name="Shu S."/>
            <person name="Stevenson D.W."/>
            <person name="Thummler F."/>
            <person name="Tillich M."/>
            <person name="Villarreal Aguilar J.C."/>
            <person name="Widiez T."/>
            <person name="Wong G.K."/>
            <person name="Wymore A."/>
            <person name="Zhang Y."/>
            <person name="Zimmer A.D."/>
            <person name="Quatrano R.S."/>
            <person name="Mayer K.F.X."/>
            <person name="Goodstein D."/>
            <person name="Casacuberta J.M."/>
            <person name="Vandepoele K."/>
            <person name="Reski R."/>
            <person name="Cuming A.C."/>
            <person name="Tuskan G.A."/>
            <person name="Maumus F."/>
            <person name="Salse J."/>
            <person name="Schmutz J."/>
            <person name="Rensing S.A."/>
        </authorList>
    </citation>
    <scope>NUCLEOTIDE SEQUENCE [LARGE SCALE GENOMIC DNA]</scope>
    <source>
        <strain evidence="9 10">cv. Gransden 2004</strain>
    </source>
</reference>
<evidence type="ECO:0000256" key="4">
    <source>
        <dbReference type="ARBA" id="ARBA00022989"/>
    </source>
</evidence>
<evidence type="ECO:0000259" key="8">
    <source>
        <dbReference type="PROSITE" id="PS50948"/>
    </source>
</evidence>
<keyword evidence="3 6" id="KW-0732">Signal</keyword>
<evidence type="ECO:0000259" key="7">
    <source>
        <dbReference type="PROSITE" id="PS50927"/>
    </source>
</evidence>